<organism evidence="1 2">
    <name type="scientific">Pseudomonas fluorescens</name>
    <dbReference type="NCBI Taxonomy" id="294"/>
    <lineage>
        <taxon>Bacteria</taxon>
        <taxon>Pseudomonadati</taxon>
        <taxon>Pseudomonadota</taxon>
        <taxon>Gammaproteobacteria</taxon>
        <taxon>Pseudomonadales</taxon>
        <taxon>Pseudomonadaceae</taxon>
        <taxon>Pseudomonas</taxon>
    </lineage>
</organism>
<dbReference type="EMBL" id="CABVIK010000013">
    <property type="protein sequence ID" value="VVP22887.1"/>
    <property type="molecule type" value="Genomic_DNA"/>
</dbReference>
<sequence length="58" mass="6392">MTNRTETLRPEVKTLAELGNGVGGIKICPQDRAGTLEKILKALEISKERARNHARVAH</sequence>
<protein>
    <submittedName>
        <fullName evidence="1">Uncharacterized protein</fullName>
    </submittedName>
</protein>
<evidence type="ECO:0000313" key="2">
    <source>
        <dbReference type="Proteomes" id="UP000349468"/>
    </source>
</evidence>
<proteinExistence type="predicted"/>
<evidence type="ECO:0000313" key="1">
    <source>
        <dbReference type="EMBL" id="VVP22887.1"/>
    </source>
</evidence>
<name>A0A5E7WC54_PSEFL</name>
<reference evidence="1 2" key="1">
    <citation type="submission" date="2019-09" db="EMBL/GenBank/DDBJ databases">
        <authorList>
            <person name="Chandra G."/>
            <person name="Truman W A."/>
        </authorList>
    </citation>
    <scope>NUCLEOTIDE SEQUENCE [LARGE SCALE GENOMIC DNA]</scope>
    <source>
        <strain evidence="1">PS870</strain>
    </source>
</reference>
<accession>A0A5E7WC54</accession>
<dbReference type="Proteomes" id="UP000349468">
    <property type="component" value="Unassembled WGS sequence"/>
</dbReference>
<gene>
    <name evidence="1" type="ORF">PS870_03915</name>
</gene>
<dbReference type="RefSeq" id="WP_164673168.1">
    <property type="nucleotide sequence ID" value="NZ_CABVIK010000013.1"/>
</dbReference>
<dbReference type="AlphaFoldDB" id="A0A5E7WC54"/>